<dbReference type="InterPro" id="IPR005828">
    <property type="entry name" value="MFS_sugar_transport-like"/>
</dbReference>
<evidence type="ECO:0000256" key="6">
    <source>
        <dbReference type="ARBA" id="ARBA00023136"/>
    </source>
</evidence>
<feature type="transmembrane region" description="Helical" evidence="8">
    <location>
        <begin position="165"/>
        <end position="185"/>
    </location>
</feature>
<protein>
    <submittedName>
        <fullName evidence="10">Maltose permease</fullName>
    </submittedName>
</protein>
<proteinExistence type="inferred from homology"/>
<dbReference type="InterPro" id="IPR003663">
    <property type="entry name" value="Sugar/inositol_transpt"/>
</dbReference>
<feature type="transmembrane region" description="Helical" evidence="8">
    <location>
        <begin position="417"/>
        <end position="439"/>
    </location>
</feature>
<feature type="domain" description="Major facilitator superfamily (MFS) profile" evidence="9">
    <location>
        <begin position="36"/>
        <end position="474"/>
    </location>
</feature>
<feature type="transmembrane region" description="Helical" evidence="8">
    <location>
        <begin position="205"/>
        <end position="230"/>
    </location>
</feature>
<evidence type="ECO:0000256" key="7">
    <source>
        <dbReference type="RuleBase" id="RU003346"/>
    </source>
</evidence>
<evidence type="ECO:0000256" key="5">
    <source>
        <dbReference type="ARBA" id="ARBA00022989"/>
    </source>
</evidence>
<gene>
    <name evidence="10" type="ORF">BJY01DRAFT_235264</name>
</gene>
<evidence type="ECO:0000256" key="1">
    <source>
        <dbReference type="ARBA" id="ARBA00004141"/>
    </source>
</evidence>
<keyword evidence="6 8" id="KW-0472">Membrane</keyword>
<dbReference type="Pfam" id="PF00083">
    <property type="entry name" value="Sugar_tr"/>
    <property type="match status" value="1"/>
</dbReference>
<evidence type="ECO:0000259" key="9">
    <source>
        <dbReference type="PROSITE" id="PS50850"/>
    </source>
</evidence>
<feature type="transmembrane region" description="Helical" evidence="8">
    <location>
        <begin position="351"/>
        <end position="370"/>
    </location>
</feature>
<keyword evidence="5 8" id="KW-1133">Transmembrane helix</keyword>
<name>A0ABR4K028_9EURO</name>
<evidence type="ECO:0000256" key="8">
    <source>
        <dbReference type="SAM" id="Phobius"/>
    </source>
</evidence>
<keyword evidence="3 7" id="KW-0813">Transport</keyword>
<organism evidence="10 11">
    <name type="scientific">Aspergillus pseudoustus</name>
    <dbReference type="NCBI Taxonomy" id="1810923"/>
    <lineage>
        <taxon>Eukaryota</taxon>
        <taxon>Fungi</taxon>
        <taxon>Dikarya</taxon>
        <taxon>Ascomycota</taxon>
        <taxon>Pezizomycotina</taxon>
        <taxon>Eurotiomycetes</taxon>
        <taxon>Eurotiomycetidae</taxon>
        <taxon>Eurotiales</taxon>
        <taxon>Aspergillaceae</taxon>
        <taxon>Aspergillus</taxon>
        <taxon>Aspergillus subgen. Nidulantes</taxon>
    </lineage>
</organism>
<dbReference type="Gene3D" id="1.20.1250.20">
    <property type="entry name" value="MFS general substrate transporter like domains"/>
    <property type="match status" value="1"/>
</dbReference>
<accession>A0ABR4K028</accession>
<feature type="transmembrane region" description="Helical" evidence="8">
    <location>
        <begin position="382"/>
        <end position="405"/>
    </location>
</feature>
<feature type="transmembrane region" description="Helical" evidence="8">
    <location>
        <begin position="81"/>
        <end position="104"/>
    </location>
</feature>
<dbReference type="PANTHER" id="PTHR48022:SF51">
    <property type="entry name" value="ALPHA-GLUCOSIDE TRANSPORTER, PUTATIVE (AFU_ORTHOLOGUE AFUA_6G11920)-RELATED"/>
    <property type="match status" value="1"/>
</dbReference>
<sequence>MEEKQVIGQHIEALVEEEHSLTFLAVCRQYPKIVWWSFYWCLTAIAWGFEMSVNSAIISVPSFRAYYGYMLNGEPVIPAEWLSAFGVCSYCGLFFGGFVCSALADRYGRKIGLAVGIVVATGGIFGEIFATSRASFLVAKLILGIGVGFYLTLGPVTCSEFAPVVLRGLSTSGVNLGIGVGGLLSKSVTRGFGTRTDEWAFRAPFTAQLFFSLILIAPLYFSPESPWFLVRSGQMEKARKTLTMLYSSESEAEKRIADISATIQSEAHLEQPSYLSAFKGTDRIRTLISMGVFVGQQAVGIIFVLSFAPYFFQLAGLSVADSLNFGVGISACGIVGNVTAWFVVNRIGRRRLYTCGVGGCSLVLWLIGFLDLAGSQSAKWGQGAMCVIYAFIYYLTLGAISFVLLGEVSSLALRARTTALATATQAVLGIVFQIVVPYLVNPDAANLKGKVGFVFGGMSLIATILAFWYIPELKGRTHSEIDDMFANHVPPRKMGSHVLN</sequence>
<dbReference type="InterPro" id="IPR050360">
    <property type="entry name" value="MFS_Sugar_Transporters"/>
</dbReference>
<feature type="transmembrane region" description="Helical" evidence="8">
    <location>
        <begin position="111"/>
        <end position="130"/>
    </location>
</feature>
<feature type="transmembrane region" description="Helical" evidence="8">
    <location>
        <begin position="38"/>
        <end position="61"/>
    </location>
</feature>
<feature type="transmembrane region" description="Helical" evidence="8">
    <location>
        <begin position="136"/>
        <end position="153"/>
    </location>
</feature>
<dbReference type="EMBL" id="JBFXLU010000080">
    <property type="protein sequence ID" value="KAL2844498.1"/>
    <property type="molecule type" value="Genomic_DNA"/>
</dbReference>
<evidence type="ECO:0000256" key="2">
    <source>
        <dbReference type="ARBA" id="ARBA00010992"/>
    </source>
</evidence>
<keyword evidence="4 8" id="KW-0812">Transmembrane</keyword>
<reference evidence="10 11" key="1">
    <citation type="submission" date="2024-07" db="EMBL/GenBank/DDBJ databases">
        <title>Section-level genome sequencing and comparative genomics of Aspergillus sections Usti and Cavernicolus.</title>
        <authorList>
            <consortium name="Lawrence Berkeley National Laboratory"/>
            <person name="Nybo J.L."/>
            <person name="Vesth T.C."/>
            <person name="Theobald S."/>
            <person name="Frisvad J.C."/>
            <person name="Larsen T.O."/>
            <person name="Kjaerboelling I."/>
            <person name="Rothschild-Mancinelli K."/>
            <person name="Lyhne E.K."/>
            <person name="Kogle M.E."/>
            <person name="Barry K."/>
            <person name="Clum A."/>
            <person name="Na H."/>
            <person name="Ledsgaard L."/>
            <person name="Lin J."/>
            <person name="Lipzen A."/>
            <person name="Kuo A."/>
            <person name="Riley R."/>
            <person name="Mondo S."/>
            <person name="Labutti K."/>
            <person name="Haridas S."/>
            <person name="Pangalinan J."/>
            <person name="Salamov A.A."/>
            <person name="Simmons B.A."/>
            <person name="Magnuson J.K."/>
            <person name="Chen J."/>
            <person name="Drula E."/>
            <person name="Henrissat B."/>
            <person name="Wiebenga A."/>
            <person name="Lubbers R.J."/>
            <person name="Gomes A.C."/>
            <person name="Makela M.R."/>
            <person name="Stajich J."/>
            <person name="Grigoriev I.V."/>
            <person name="Mortensen U.H."/>
            <person name="De Vries R.P."/>
            <person name="Baker S.E."/>
            <person name="Andersen M.R."/>
        </authorList>
    </citation>
    <scope>NUCLEOTIDE SEQUENCE [LARGE SCALE GENOMIC DNA]</scope>
    <source>
        <strain evidence="10 11">CBS 123904</strain>
    </source>
</reference>
<feature type="transmembrane region" description="Helical" evidence="8">
    <location>
        <begin position="287"/>
        <end position="311"/>
    </location>
</feature>
<comment type="similarity">
    <text evidence="2 7">Belongs to the major facilitator superfamily. Sugar transporter (TC 2.A.1.1) family.</text>
</comment>
<dbReference type="PANTHER" id="PTHR48022">
    <property type="entry name" value="PLASTIDIC GLUCOSE TRANSPORTER 4"/>
    <property type="match status" value="1"/>
</dbReference>
<dbReference type="NCBIfam" id="TIGR00879">
    <property type="entry name" value="SP"/>
    <property type="match status" value="1"/>
</dbReference>
<feature type="transmembrane region" description="Helical" evidence="8">
    <location>
        <begin position="451"/>
        <end position="470"/>
    </location>
</feature>
<dbReference type="SUPFAM" id="SSF103473">
    <property type="entry name" value="MFS general substrate transporter"/>
    <property type="match status" value="1"/>
</dbReference>
<comment type="subcellular location">
    <subcellularLocation>
        <location evidence="1">Membrane</location>
        <topology evidence="1">Multi-pass membrane protein</topology>
    </subcellularLocation>
</comment>
<evidence type="ECO:0000313" key="11">
    <source>
        <dbReference type="Proteomes" id="UP001610446"/>
    </source>
</evidence>
<evidence type="ECO:0000256" key="4">
    <source>
        <dbReference type="ARBA" id="ARBA00022692"/>
    </source>
</evidence>
<feature type="transmembrane region" description="Helical" evidence="8">
    <location>
        <begin position="323"/>
        <end position="344"/>
    </location>
</feature>
<evidence type="ECO:0000313" key="10">
    <source>
        <dbReference type="EMBL" id="KAL2844498.1"/>
    </source>
</evidence>
<comment type="caution">
    <text evidence="10">The sequence shown here is derived from an EMBL/GenBank/DDBJ whole genome shotgun (WGS) entry which is preliminary data.</text>
</comment>
<dbReference type="Proteomes" id="UP001610446">
    <property type="component" value="Unassembled WGS sequence"/>
</dbReference>
<evidence type="ECO:0000256" key="3">
    <source>
        <dbReference type="ARBA" id="ARBA00022448"/>
    </source>
</evidence>
<dbReference type="InterPro" id="IPR020846">
    <property type="entry name" value="MFS_dom"/>
</dbReference>
<dbReference type="InterPro" id="IPR036259">
    <property type="entry name" value="MFS_trans_sf"/>
</dbReference>
<keyword evidence="11" id="KW-1185">Reference proteome</keyword>
<dbReference type="PROSITE" id="PS50850">
    <property type="entry name" value="MFS"/>
    <property type="match status" value="1"/>
</dbReference>